<proteinExistence type="evidence at transcript level"/>
<dbReference type="CDD" id="cd08277">
    <property type="entry name" value="liver_alcohol_DH_like"/>
    <property type="match status" value="1"/>
</dbReference>
<dbReference type="InterPro" id="IPR013149">
    <property type="entry name" value="ADH-like_C"/>
</dbReference>
<reference evidence="11" key="1">
    <citation type="submission" date="2023-06" db="EMBL/GenBank/DDBJ databases">
        <title>Rapid elucidation of strictosidine biosynthetic pathway and gene cluster from Mitragyna speciosa using multi-gene yeast integration.</title>
        <authorList>
            <person name="Gong F."/>
            <person name="Wu Y."/>
            <person name="Han D.-O."/>
            <person name="Han J."/>
            <person name="Li S."/>
        </authorList>
    </citation>
    <scope>NUCLEOTIDE SEQUENCE</scope>
</reference>
<dbReference type="GO" id="GO:0046294">
    <property type="term" value="P:formaldehyde catabolic process"/>
    <property type="evidence" value="ECO:0007669"/>
    <property type="project" value="TreeGrafter"/>
</dbReference>
<organism evidence="11">
    <name type="scientific">Mitragyna speciosa</name>
    <dbReference type="NCBI Taxonomy" id="170351"/>
    <lineage>
        <taxon>Eukaryota</taxon>
        <taxon>Viridiplantae</taxon>
        <taxon>Streptophyta</taxon>
        <taxon>Embryophyta</taxon>
        <taxon>Tracheophyta</taxon>
        <taxon>Spermatophyta</taxon>
        <taxon>Magnoliopsida</taxon>
        <taxon>eudicotyledons</taxon>
        <taxon>Gunneridae</taxon>
        <taxon>Pentapetalae</taxon>
        <taxon>asterids</taxon>
        <taxon>lamiids</taxon>
        <taxon>Gentianales</taxon>
        <taxon>Rubiaceae</taxon>
        <taxon>Cinchonoideae</taxon>
        <taxon>Naucleeae</taxon>
        <taxon>Mitragyna</taxon>
    </lineage>
</organism>
<evidence type="ECO:0000256" key="8">
    <source>
        <dbReference type="RuleBase" id="RU361277"/>
    </source>
</evidence>
<keyword evidence="5" id="KW-0560">Oxidoreductase</keyword>
<feature type="domain" description="Alcohol dehydrogenase-like C-terminal" evidence="9">
    <location>
        <begin position="162"/>
        <end position="293"/>
    </location>
</feature>
<keyword evidence="6" id="KW-0520">NAD</keyword>
<dbReference type="Pfam" id="PF08240">
    <property type="entry name" value="ADH_N"/>
    <property type="match status" value="1"/>
</dbReference>
<dbReference type="AlphaFoldDB" id="A0AAT9URZ0"/>
<keyword evidence="4 8" id="KW-0862">Zinc</keyword>
<evidence type="ECO:0000259" key="10">
    <source>
        <dbReference type="Pfam" id="PF08240"/>
    </source>
</evidence>
<dbReference type="GO" id="GO:0008270">
    <property type="term" value="F:zinc ion binding"/>
    <property type="evidence" value="ECO:0007669"/>
    <property type="project" value="InterPro"/>
</dbReference>
<dbReference type="PROSITE" id="PS00059">
    <property type="entry name" value="ADH_ZINC"/>
    <property type="match status" value="1"/>
</dbReference>
<evidence type="ECO:0000256" key="5">
    <source>
        <dbReference type="ARBA" id="ARBA00023002"/>
    </source>
</evidence>
<dbReference type="PANTHER" id="PTHR43880">
    <property type="entry name" value="ALCOHOL DEHYDROGENASE"/>
    <property type="match status" value="1"/>
</dbReference>
<feature type="domain" description="Alcohol dehydrogenase-like N-terminal" evidence="10">
    <location>
        <begin position="3"/>
        <end position="120"/>
    </location>
</feature>
<evidence type="ECO:0000256" key="4">
    <source>
        <dbReference type="ARBA" id="ARBA00022833"/>
    </source>
</evidence>
<evidence type="ECO:0000259" key="9">
    <source>
        <dbReference type="Pfam" id="PF00107"/>
    </source>
</evidence>
<dbReference type="InterPro" id="IPR002328">
    <property type="entry name" value="ADH_Zn_CS"/>
</dbReference>
<dbReference type="PANTHER" id="PTHR43880:SF38">
    <property type="entry name" value="ALCOHOL DEHYDROGENASE-RELATED"/>
    <property type="match status" value="1"/>
</dbReference>
<evidence type="ECO:0000256" key="6">
    <source>
        <dbReference type="ARBA" id="ARBA00023027"/>
    </source>
</evidence>
<comment type="cofactor">
    <cofactor evidence="1 8">
        <name>Zn(2+)</name>
        <dbReference type="ChEBI" id="CHEBI:29105"/>
    </cofactor>
</comment>
<keyword evidence="3 8" id="KW-0479">Metal-binding</keyword>
<evidence type="ECO:0000313" key="11">
    <source>
        <dbReference type="EMBL" id="WIE96228.1"/>
    </source>
</evidence>
<dbReference type="Gene3D" id="3.40.50.720">
    <property type="entry name" value="NAD(P)-binding Rossmann-like Domain"/>
    <property type="match status" value="1"/>
</dbReference>
<comment type="similarity">
    <text evidence="7">Belongs to the zinc-containing alcohol dehydrogenase family. Class-IV subfamily.</text>
</comment>
<dbReference type="GO" id="GO:0005829">
    <property type="term" value="C:cytosol"/>
    <property type="evidence" value="ECO:0007669"/>
    <property type="project" value="TreeGrafter"/>
</dbReference>
<name>A0AAT9URZ0_9GENT</name>
<dbReference type="SUPFAM" id="SSF50129">
    <property type="entry name" value="GroES-like"/>
    <property type="match status" value="2"/>
</dbReference>
<dbReference type="GO" id="GO:0051903">
    <property type="term" value="F:S-(hydroxymethyl)glutathione dehydrogenase [NAD(P)+] activity"/>
    <property type="evidence" value="ECO:0007669"/>
    <property type="project" value="TreeGrafter"/>
</dbReference>
<dbReference type="InterPro" id="IPR013154">
    <property type="entry name" value="ADH-like_N"/>
</dbReference>
<evidence type="ECO:0000256" key="1">
    <source>
        <dbReference type="ARBA" id="ARBA00001947"/>
    </source>
</evidence>
<dbReference type="Gene3D" id="3.90.180.10">
    <property type="entry name" value="Medium-chain alcohol dehydrogenases, catalytic domain"/>
    <property type="match status" value="1"/>
</dbReference>
<sequence length="334" mass="35748">MLCASLCHTDILCCNGLPVPLFPRIPGHEGVGTVESVGENVTNLKEGDIVMPLYLGECGECLNCKSGRSNLCHKYPLGFSGLLLDGTSRMSIEGQTIYHHFSCSTWSEYIVTEAAYAVKVDPRISLPHASFLCCGFTTGFGATWREINVEKGSTVAVLGLGAVGLGAVAGARNQGAARIIGVDINAMKREKGEAFGMTEFINPKGSDKSISELIKDATGELGVDYCFECTGVPELLNEAIDASKVGLGTVVLIGAGLKTSGEINYIPLLCGRTLKGSIYGGVRPQSDLPTIVDKCINKEIQLDELITHEVSLYEINKGFEYLKQPDCVKVVIKF</sequence>
<dbReference type="Pfam" id="PF00107">
    <property type="entry name" value="ADH_zinc_N"/>
    <property type="match status" value="1"/>
</dbReference>
<evidence type="ECO:0000256" key="7">
    <source>
        <dbReference type="ARBA" id="ARBA00060764"/>
    </source>
</evidence>
<evidence type="ECO:0000256" key="2">
    <source>
        <dbReference type="ARBA" id="ARBA00011738"/>
    </source>
</evidence>
<dbReference type="InterPro" id="IPR036291">
    <property type="entry name" value="NAD(P)-bd_dom_sf"/>
</dbReference>
<dbReference type="EMBL" id="OR074947">
    <property type="protein sequence ID" value="WIE96228.1"/>
    <property type="molecule type" value="mRNA"/>
</dbReference>
<dbReference type="InterPro" id="IPR011032">
    <property type="entry name" value="GroES-like_sf"/>
</dbReference>
<accession>A0AAT9URZ0</accession>
<dbReference type="FunFam" id="3.40.50.720:FF:000003">
    <property type="entry name" value="S-(hydroxymethyl)glutathione dehydrogenase"/>
    <property type="match status" value="1"/>
</dbReference>
<dbReference type="FunFam" id="3.90.180.10:FF:000067">
    <property type="entry name" value="alcohol dehydrogenase 1-like isoform X1"/>
    <property type="match status" value="1"/>
</dbReference>
<protein>
    <submittedName>
        <fullName evidence="11">8-hydroxygeraniol oxidoreductase</fullName>
    </submittedName>
</protein>
<dbReference type="SUPFAM" id="SSF51735">
    <property type="entry name" value="NAD(P)-binding Rossmann-fold domains"/>
    <property type="match status" value="1"/>
</dbReference>
<evidence type="ECO:0000256" key="3">
    <source>
        <dbReference type="ARBA" id="ARBA00022723"/>
    </source>
</evidence>
<gene>
    <name evidence="11" type="primary">GOR</name>
</gene>
<comment type="subunit">
    <text evidence="2">Homodimer.</text>
</comment>